<evidence type="ECO:0000256" key="1">
    <source>
        <dbReference type="SAM" id="MobiDB-lite"/>
    </source>
</evidence>
<accession>A0ABQ5G210</accession>
<feature type="region of interest" description="Disordered" evidence="1">
    <location>
        <begin position="1"/>
        <end position="42"/>
    </location>
</feature>
<dbReference type="Proteomes" id="UP001151760">
    <property type="component" value="Unassembled WGS sequence"/>
</dbReference>
<evidence type="ECO:0000313" key="2">
    <source>
        <dbReference type="EMBL" id="GJT68887.1"/>
    </source>
</evidence>
<feature type="compositionally biased region" description="Gly residues" evidence="1">
    <location>
        <begin position="1"/>
        <end position="32"/>
    </location>
</feature>
<comment type="caution">
    <text evidence="2">The sequence shown here is derived from an EMBL/GenBank/DDBJ whole genome shotgun (WGS) entry which is preliminary data.</text>
</comment>
<evidence type="ECO:0000313" key="3">
    <source>
        <dbReference type="Proteomes" id="UP001151760"/>
    </source>
</evidence>
<name>A0ABQ5G210_9ASTR</name>
<organism evidence="2 3">
    <name type="scientific">Tanacetum coccineum</name>
    <dbReference type="NCBI Taxonomy" id="301880"/>
    <lineage>
        <taxon>Eukaryota</taxon>
        <taxon>Viridiplantae</taxon>
        <taxon>Streptophyta</taxon>
        <taxon>Embryophyta</taxon>
        <taxon>Tracheophyta</taxon>
        <taxon>Spermatophyta</taxon>
        <taxon>Magnoliopsida</taxon>
        <taxon>eudicotyledons</taxon>
        <taxon>Gunneridae</taxon>
        <taxon>Pentapetalae</taxon>
        <taxon>asterids</taxon>
        <taxon>campanulids</taxon>
        <taxon>Asterales</taxon>
        <taxon>Asteraceae</taxon>
        <taxon>Asteroideae</taxon>
        <taxon>Anthemideae</taxon>
        <taxon>Anthemidinae</taxon>
        <taxon>Tanacetum</taxon>
    </lineage>
</organism>
<reference evidence="2" key="1">
    <citation type="journal article" date="2022" name="Int. J. Mol. Sci.">
        <title>Draft Genome of Tanacetum Coccineum: Genomic Comparison of Closely Related Tanacetum-Family Plants.</title>
        <authorList>
            <person name="Yamashiro T."/>
            <person name="Shiraishi A."/>
            <person name="Nakayama K."/>
            <person name="Satake H."/>
        </authorList>
    </citation>
    <scope>NUCLEOTIDE SEQUENCE</scope>
</reference>
<gene>
    <name evidence="2" type="ORF">Tco_1020367</name>
</gene>
<protein>
    <submittedName>
        <fullName evidence="2">Uncharacterized protein</fullName>
    </submittedName>
</protein>
<reference evidence="2" key="2">
    <citation type="submission" date="2022-01" db="EMBL/GenBank/DDBJ databases">
        <authorList>
            <person name="Yamashiro T."/>
            <person name="Shiraishi A."/>
            <person name="Satake H."/>
            <person name="Nakayama K."/>
        </authorList>
    </citation>
    <scope>NUCLEOTIDE SEQUENCE</scope>
</reference>
<proteinExistence type="predicted"/>
<sequence>MVGWWRGDGGGSGNGGEGWWVGASRGGPGGGSSQAPSQGECDECKDIELGGARAELVIERGASREELGGRGGAEALWVPSGPH</sequence>
<dbReference type="EMBL" id="BQNB010017937">
    <property type="protein sequence ID" value="GJT68887.1"/>
    <property type="molecule type" value="Genomic_DNA"/>
</dbReference>
<keyword evidence="3" id="KW-1185">Reference proteome</keyword>